<dbReference type="EMBL" id="QBKT01000011">
    <property type="protein sequence ID" value="PTX59008.1"/>
    <property type="molecule type" value="Genomic_DNA"/>
</dbReference>
<proteinExistence type="predicted"/>
<comment type="caution">
    <text evidence="3">The sequence shown here is derived from an EMBL/GenBank/DDBJ whole genome shotgun (WGS) entry which is preliminary data.</text>
</comment>
<organism evidence="3 4">
    <name type="scientific">Kordia periserrulae</name>
    <dbReference type="NCBI Taxonomy" id="701523"/>
    <lineage>
        <taxon>Bacteria</taxon>
        <taxon>Pseudomonadati</taxon>
        <taxon>Bacteroidota</taxon>
        <taxon>Flavobacteriia</taxon>
        <taxon>Flavobacteriales</taxon>
        <taxon>Flavobacteriaceae</taxon>
        <taxon>Kordia</taxon>
    </lineage>
</organism>
<dbReference type="GO" id="GO:0004672">
    <property type="term" value="F:protein kinase activity"/>
    <property type="evidence" value="ECO:0007669"/>
    <property type="project" value="UniProtKB-ARBA"/>
</dbReference>
<keyword evidence="1" id="KW-0597">Phosphoprotein</keyword>
<dbReference type="InterPro" id="IPR036641">
    <property type="entry name" value="HPT_dom_sf"/>
</dbReference>
<name>A0A2T6BSE6_9FLAO</name>
<gene>
    <name evidence="3" type="ORF">C8N46_11177</name>
</gene>
<reference evidence="3 4" key="1">
    <citation type="submission" date="2018-04" db="EMBL/GenBank/DDBJ databases">
        <title>Genomic Encyclopedia of Archaeal and Bacterial Type Strains, Phase II (KMG-II): from individual species to whole genera.</title>
        <authorList>
            <person name="Goeker M."/>
        </authorList>
    </citation>
    <scope>NUCLEOTIDE SEQUENCE [LARGE SCALE GENOMIC DNA]</scope>
    <source>
        <strain evidence="3 4">DSM 25731</strain>
    </source>
</reference>
<dbReference type="SUPFAM" id="SSF47226">
    <property type="entry name" value="Histidine-containing phosphotransfer domain, HPT domain"/>
    <property type="match status" value="1"/>
</dbReference>
<dbReference type="OrthoDB" id="7478530at2"/>
<feature type="domain" description="HPt" evidence="2">
    <location>
        <begin position="15"/>
        <end position="113"/>
    </location>
</feature>
<dbReference type="Gene3D" id="1.20.120.160">
    <property type="entry name" value="HPT domain"/>
    <property type="match status" value="1"/>
</dbReference>
<dbReference type="InterPro" id="IPR008207">
    <property type="entry name" value="Sig_transdc_His_kin_Hpt_dom"/>
</dbReference>
<keyword evidence="4" id="KW-1185">Reference proteome</keyword>
<dbReference type="PROSITE" id="PS50894">
    <property type="entry name" value="HPT"/>
    <property type="match status" value="1"/>
</dbReference>
<evidence type="ECO:0000313" key="3">
    <source>
        <dbReference type="EMBL" id="PTX59008.1"/>
    </source>
</evidence>
<evidence type="ECO:0000259" key="2">
    <source>
        <dbReference type="PROSITE" id="PS50894"/>
    </source>
</evidence>
<accession>A0A2T6BSE6</accession>
<protein>
    <submittedName>
        <fullName evidence="3">HPt (Histidine-containing phosphotransfer) domain-containing protein</fullName>
    </submittedName>
</protein>
<evidence type="ECO:0000256" key="1">
    <source>
        <dbReference type="PROSITE-ProRule" id="PRU00110"/>
    </source>
</evidence>
<dbReference type="Proteomes" id="UP000244090">
    <property type="component" value="Unassembled WGS sequence"/>
</dbReference>
<feature type="modified residue" description="Phosphohistidine" evidence="1">
    <location>
        <position position="54"/>
    </location>
</feature>
<sequence length="113" mass="12971">MGYNLEKIHAMSDGDNEFIEAVVVAFIEEIPADLTVFEKEIVAKHYKGIYQISHKIKPNLELLGMDAAFELNFKILNWAKAETNMDDIAENFPKLKAMIDENILELKKEFNLP</sequence>
<evidence type="ECO:0000313" key="4">
    <source>
        <dbReference type="Proteomes" id="UP000244090"/>
    </source>
</evidence>
<dbReference type="AlphaFoldDB" id="A0A2T6BSE6"/>
<dbReference type="GO" id="GO:0000160">
    <property type="term" value="P:phosphorelay signal transduction system"/>
    <property type="evidence" value="ECO:0007669"/>
    <property type="project" value="InterPro"/>
</dbReference>
<dbReference type="RefSeq" id="WP_108116536.1">
    <property type="nucleotide sequence ID" value="NZ_QBKT01000011.1"/>
</dbReference>